<gene>
    <name evidence="1" type="ORF">METZ01_LOCUS112247</name>
</gene>
<evidence type="ECO:0000313" key="1">
    <source>
        <dbReference type="EMBL" id="SVA59393.1"/>
    </source>
</evidence>
<sequence length="103" mass="12506">MINFNEKEICFIKQIITKLDTTWFKPYNIFSDIIREDTPWKYPTLNLQKLICEQNGIYLQDNMKKIKYLDRWNATLTLLESRIKLCQQMIMNKPSDYNIHNNL</sequence>
<name>A0A381X5A8_9ZZZZ</name>
<reference evidence="1" key="1">
    <citation type="submission" date="2018-05" db="EMBL/GenBank/DDBJ databases">
        <authorList>
            <person name="Lanie J.A."/>
            <person name="Ng W.-L."/>
            <person name="Kazmierczak K.M."/>
            <person name="Andrzejewski T.M."/>
            <person name="Davidsen T.M."/>
            <person name="Wayne K.J."/>
            <person name="Tettelin H."/>
            <person name="Glass J.I."/>
            <person name="Rusch D."/>
            <person name="Podicherti R."/>
            <person name="Tsui H.-C.T."/>
            <person name="Winkler M.E."/>
        </authorList>
    </citation>
    <scope>NUCLEOTIDE SEQUENCE</scope>
</reference>
<dbReference type="EMBL" id="UINC01013808">
    <property type="protein sequence ID" value="SVA59393.1"/>
    <property type="molecule type" value="Genomic_DNA"/>
</dbReference>
<protein>
    <submittedName>
        <fullName evidence="1">Uncharacterized protein</fullName>
    </submittedName>
</protein>
<proteinExistence type="predicted"/>
<dbReference type="AlphaFoldDB" id="A0A381X5A8"/>
<organism evidence="1">
    <name type="scientific">marine metagenome</name>
    <dbReference type="NCBI Taxonomy" id="408172"/>
    <lineage>
        <taxon>unclassified sequences</taxon>
        <taxon>metagenomes</taxon>
        <taxon>ecological metagenomes</taxon>
    </lineage>
</organism>
<feature type="non-terminal residue" evidence="1">
    <location>
        <position position="103"/>
    </location>
</feature>
<accession>A0A381X5A8</accession>